<keyword evidence="2" id="KW-1185">Reference proteome</keyword>
<accession>A0AAD7RW76</accession>
<comment type="caution">
    <text evidence="1">The sequence shown here is derived from an EMBL/GenBank/DDBJ whole genome shotgun (WGS) entry which is preliminary data.</text>
</comment>
<dbReference type="Proteomes" id="UP001221898">
    <property type="component" value="Unassembled WGS sequence"/>
</dbReference>
<dbReference type="AlphaFoldDB" id="A0AAD7RW76"/>
<evidence type="ECO:0000313" key="1">
    <source>
        <dbReference type="EMBL" id="KAJ8391478.1"/>
    </source>
</evidence>
<gene>
    <name evidence="1" type="ORF">AAFF_G00089520</name>
</gene>
<proteinExistence type="predicted"/>
<organism evidence="1 2">
    <name type="scientific">Aldrovandia affinis</name>
    <dbReference type="NCBI Taxonomy" id="143900"/>
    <lineage>
        <taxon>Eukaryota</taxon>
        <taxon>Metazoa</taxon>
        <taxon>Chordata</taxon>
        <taxon>Craniata</taxon>
        <taxon>Vertebrata</taxon>
        <taxon>Euteleostomi</taxon>
        <taxon>Actinopterygii</taxon>
        <taxon>Neopterygii</taxon>
        <taxon>Teleostei</taxon>
        <taxon>Notacanthiformes</taxon>
        <taxon>Halosauridae</taxon>
        <taxon>Aldrovandia</taxon>
    </lineage>
</organism>
<evidence type="ECO:0000313" key="2">
    <source>
        <dbReference type="Proteomes" id="UP001221898"/>
    </source>
</evidence>
<dbReference type="EMBL" id="JAINUG010000157">
    <property type="protein sequence ID" value="KAJ8391478.1"/>
    <property type="molecule type" value="Genomic_DNA"/>
</dbReference>
<protein>
    <submittedName>
        <fullName evidence="1">Uncharacterized protein</fullName>
    </submittedName>
</protein>
<reference evidence="1" key="1">
    <citation type="journal article" date="2023" name="Science">
        <title>Genome structures resolve the early diversification of teleost fishes.</title>
        <authorList>
            <person name="Parey E."/>
            <person name="Louis A."/>
            <person name="Montfort J."/>
            <person name="Bouchez O."/>
            <person name="Roques C."/>
            <person name="Iampietro C."/>
            <person name="Lluch J."/>
            <person name="Castinel A."/>
            <person name="Donnadieu C."/>
            <person name="Desvignes T."/>
            <person name="Floi Bucao C."/>
            <person name="Jouanno E."/>
            <person name="Wen M."/>
            <person name="Mejri S."/>
            <person name="Dirks R."/>
            <person name="Jansen H."/>
            <person name="Henkel C."/>
            <person name="Chen W.J."/>
            <person name="Zahm M."/>
            <person name="Cabau C."/>
            <person name="Klopp C."/>
            <person name="Thompson A.W."/>
            <person name="Robinson-Rechavi M."/>
            <person name="Braasch I."/>
            <person name="Lecointre G."/>
            <person name="Bobe J."/>
            <person name="Postlethwait J.H."/>
            <person name="Berthelot C."/>
            <person name="Roest Crollius H."/>
            <person name="Guiguen Y."/>
        </authorList>
    </citation>
    <scope>NUCLEOTIDE SEQUENCE</scope>
    <source>
        <strain evidence="1">NC1722</strain>
    </source>
</reference>
<sequence length="77" mass="9012">MPELLMTQARPFPAADLFHSHHWQFINVFLKLALTNPSAWMRSGHQKTAKRILTERVEMKEISEEYEAEDSCLLKGR</sequence>
<name>A0AAD7RW76_9TELE</name>